<organism evidence="5 6">
    <name type="scientific">Kaustia mangrovi</name>
    <dbReference type="NCBI Taxonomy" id="2593653"/>
    <lineage>
        <taxon>Bacteria</taxon>
        <taxon>Pseudomonadati</taxon>
        <taxon>Pseudomonadota</taxon>
        <taxon>Alphaproteobacteria</taxon>
        <taxon>Hyphomicrobiales</taxon>
        <taxon>Parvibaculaceae</taxon>
        <taxon>Kaustia</taxon>
    </lineage>
</organism>
<evidence type="ECO:0000256" key="4">
    <source>
        <dbReference type="ARBA" id="ARBA00022833"/>
    </source>
</evidence>
<dbReference type="EMBL" id="CP058214">
    <property type="protein sequence ID" value="QPC41273.1"/>
    <property type="molecule type" value="Genomic_DNA"/>
</dbReference>
<dbReference type="Proteomes" id="UP000593594">
    <property type="component" value="Chromosome"/>
</dbReference>
<dbReference type="Gene3D" id="3.20.20.70">
    <property type="entry name" value="Aldolase class I"/>
    <property type="match status" value="1"/>
</dbReference>
<dbReference type="AlphaFoldDB" id="A0A7S8C0R5"/>
<dbReference type="Pfam" id="PF05853">
    <property type="entry name" value="BKACE"/>
    <property type="match status" value="1"/>
</dbReference>
<dbReference type="KEGG" id="kmn:HW532_00050"/>
<protein>
    <submittedName>
        <fullName evidence="5">3-keto-5-aminohexanoate cleavage protein</fullName>
    </submittedName>
</protein>
<dbReference type="InterPro" id="IPR008567">
    <property type="entry name" value="BKACE"/>
</dbReference>
<evidence type="ECO:0000256" key="1">
    <source>
        <dbReference type="ARBA" id="ARBA00001947"/>
    </source>
</evidence>
<dbReference type="InterPro" id="IPR013785">
    <property type="entry name" value="Aldolase_TIM"/>
</dbReference>
<evidence type="ECO:0000256" key="2">
    <source>
        <dbReference type="ARBA" id="ARBA00022679"/>
    </source>
</evidence>
<dbReference type="RefSeq" id="WP_213162488.1">
    <property type="nucleotide sequence ID" value="NZ_CP058214.1"/>
</dbReference>
<sequence length="268" mass="28679">MAAPNGARRTRLDHPALPIAEEDIAATAGACVHAGAAAIHLHVRDGEGRHSLDAARYRKALTLAREAVGPDAILQITTEAVGLYSPEEQMACVREVRPEAVSLALKELIPDEAHEAAGAAFLAWLRAEKIAPQFIVYGPEELERLLAMRDAGVVPFARPFALFVLGRYARDQQSAPEDLDPFLDALGDEDLPWALCAFGRRESECACAAAERGGHVRVGFENNLHLPDGRVAGSNEELVAATVARLEGAGHTVMAPARARAFLAETLT</sequence>
<dbReference type="PANTHER" id="PTHR37418">
    <property type="entry name" value="3-KETO-5-AMINOHEXANOATE CLEAVAGE ENZYME-RELATED"/>
    <property type="match status" value="1"/>
</dbReference>
<comment type="cofactor">
    <cofactor evidence="1">
        <name>Zn(2+)</name>
        <dbReference type="ChEBI" id="CHEBI:29105"/>
    </cofactor>
</comment>
<dbReference type="GO" id="GO:0043720">
    <property type="term" value="F:3-keto-5-aminohexanoate cleavage activity"/>
    <property type="evidence" value="ECO:0007669"/>
    <property type="project" value="InterPro"/>
</dbReference>
<keyword evidence="6" id="KW-1185">Reference proteome</keyword>
<accession>A0A7S8C0R5</accession>
<keyword evidence="3" id="KW-0479">Metal-binding</keyword>
<proteinExistence type="predicted"/>
<dbReference type="GO" id="GO:0046872">
    <property type="term" value="F:metal ion binding"/>
    <property type="evidence" value="ECO:0007669"/>
    <property type="project" value="UniProtKB-KW"/>
</dbReference>
<keyword evidence="4" id="KW-0862">Zinc</keyword>
<dbReference type="PANTHER" id="PTHR37418:SF2">
    <property type="entry name" value="3-KETO-5-AMINOHEXANOATE CLEAVAGE ENZYME"/>
    <property type="match status" value="1"/>
</dbReference>
<name>A0A7S8C0R5_9HYPH</name>
<keyword evidence="2" id="KW-0808">Transferase</keyword>
<evidence type="ECO:0000313" key="6">
    <source>
        <dbReference type="Proteomes" id="UP000593594"/>
    </source>
</evidence>
<evidence type="ECO:0000256" key="3">
    <source>
        <dbReference type="ARBA" id="ARBA00022723"/>
    </source>
</evidence>
<reference evidence="5 6" key="1">
    <citation type="submission" date="2020-06" db="EMBL/GenBank/DDBJ databases">
        <title>Genome sequence of 2 isolates from Red Sea Mangroves.</title>
        <authorList>
            <person name="Sefrji F."/>
            <person name="Michoud G."/>
            <person name="Merlino G."/>
            <person name="Daffonchio D."/>
        </authorList>
    </citation>
    <scope>NUCLEOTIDE SEQUENCE [LARGE SCALE GENOMIC DNA]</scope>
    <source>
        <strain evidence="5 6">R1DC25</strain>
    </source>
</reference>
<gene>
    <name evidence="5" type="ORF">HW532_00050</name>
</gene>
<evidence type="ECO:0000313" key="5">
    <source>
        <dbReference type="EMBL" id="QPC41273.1"/>
    </source>
</evidence>